<protein>
    <submittedName>
        <fullName evidence="1">Reverse transcriptase domain-containing protein</fullName>
    </submittedName>
</protein>
<dbReference type="PANTHER" id="PTHR33067:SF9">
    <property type="entry name" value="RNA-DIRECTED DNA POLYMERASE"/>
    <property type="match status" value="1"/>
</dbReference>
<dbReference type="AlphaFoldDB" id="A0A699R3F5"/>
<dbReference type="PANTHER" id="PTHR33067">
    <property type="entry name" value="RNA-DIRECTED DNA POLYMERASE-RELATED"/>
    <property type="match status" value="1"/>
</dbReference>
<keyword evidence="1" id="KW-0548">Nucleotidyltransferase</keyword>
<proteinExistence type="predicted"/>
<name>A0A699R3F5_TANCI</name>
<gene>
    <name evidence="1" type="ORF">Tci_850392</name>
</gene>
<comment type="caution">
    <text evidence="1">The sequence shown here is derived from an EMBL/GenBank/DDBJ whole genome shotgun (WGS) entry which is preliminary data.</text>
</comment>
<dbReference type="GO" id="GO:0003964">
    <property type="term" value="F:RNA-directed DNA polymerase activity"/>
    <property type="evidence" value="ECO:0007669"/>
    <property type="project" value="UniProtKB-KW"/>
</dbReference>
<dbReference type="EMBL" id="BKCJ011065591">
    <property type="protein sequence ID" value="GFC78422.1"/>
    <property type="molecule type" value="Genomic_DNA"/>
</dbReference>
<organism evidence="1">
    <name type="scientific">Tanacetum cinerariifolium</name>
    <name type="common">Dalmatian daisy</name>
    <name type="synonym">Chrysanthemum cinerariifolium</name>
    <dbReference type="NCBI Taxonomy" id="118510"/>
    <lineage>
        <taxon>Eukaryota</taxon>
        <taxon>Viridiplantae</taxon>
        <taxon>Streptophyta</taxon>
        <taxon>Embryophyta</taxon>
        <taxon>Tracheophyta</taxon>
        <taxon>Spermatophyta</taxon>
        <taxon>Magnoliopsida</taxon>
        <taxon>eudicotyledons</taxon>
        <taxon>Gunneridae</taxon>
        <taxon>Pentapetalae</taxon>
        <taxon>asterids</taxon>
        <taxon>campanulids</taxon>
        <taxon>Asterales</taxon>
        <taxon>Asteraceae</taxon>
        <taxon>Asteroideae</taxon>
        <taxon>Anthemideae</taxon>
        <taxon>Anthemidinae</taxon>
        <taxon>Tanacetum</taxon>
    </lineage>
</organism>
<sequence length="124" mass="13967">MNPNVKLPEKLGDPGKFLILCDFSRMDGCLALADLDAGINLMPLSVWKKLSLPKLSPTCMTLELADRSISHLVDSNLNSRGSIEDFVSFREMITSQLLYLRGSSYETLFVLSSSNRRRLLRFLI</sequence>
<keyword evidence="1" id="KW-0808">Transferase</keyword>
<evidence type="ECO:0000313" key="1">
    <source>
        <dbReference type="EMBL" id="GFC78422.1"/>
    </source>
</evidence>
<keyword evidence="1" id="KW-0695">RNA-directed DNA polymerase</keyword>
<accession>A0A699R3F5</accession>
<reference evidence="1" key="1">
    <citation type="journal article" date="2019" name="Sci. Rep.">
        <title>Draft genome of Tanacetum cinerariifolium, the natural source of mosquito coil.</title>
        <authorList>
            <person name="Yamashiro T."/>
            <person name="Shiraishi A."/>
            <person name="Satake H."/>
            <person name="Nakayama K."/>
        </authorList>
    </citation>
    <scope>NUCLEOTIDE SEQUENCE</scope>
</reference>